<sequence>MDSLDHCAEMDKLGPLSESSRVAILSEHCHTDVEDWDATKGMTWVEFYKWLGY</sequence>
<proteinExistence type="predicted"/>
<accession>A0A0F9WKX6</accession>
<name>A0A0F9WKX6_9ZZZZ</name>
<dbReference type="EMBL" id="LAZR01000252">
    <property type="protein sequence ID" value="KKN79163.1"/>
    <property type="molecule type" value="Genomic_DNA"/>
</dbReference>
<protein>
    <submittedName>
        <fullName evidence="1">Uncharacterized protein</fullName>
    </submittedName>
</protein>
<dbReference type="AlphaFoldDB" id="A0A0F9WKX6"/>
<reference evidence="1" key="1">
    <citation type="journal article" date="2015" name="Nature">
        <title>Complex archaea that bridge the gap between prokaryotes and eukaryotes.</title>
        <authorList>
            <person name="Spang A."/>
            <person name="Saw J.H."/>
            <person name="Jorgensen S.L."/>
            <person name="Zaremba-Niedzwiedzka K."/>
            <person name="Martijn J."/>
            <person name="Lind A.E."/>
            <person name="van Eijk R."/>
            <person name="Schleper C."/>
            <person name="Guy L."/>
            <person name="Ettema T.J."/>
        </authorList>
    </citation>
    <scope>NUCLEOTIDE SEQUENCE</scope>
</reference>
<comment type="caution">
    <text evidence="1">The sequence shown here is derived from an EMBL/GenBank/DDBJ whole genome shotgun (WGS) entry which is preliminary data.</text>
</comment>
<gene>
    <name evidence="1" type="ORF">LCGC14_0343560</name>
</gene>
<organism evidence="1">
    <name type="scientific">marine sediment metagenome</name>
    <dbReference type="NCBI Taxonomy" id="412755"/>
    <lineage>
        <taxon>unclassified sequences</taxon>
        <taxon>metagenomes</taxon>
        <taxon>ecological metagenomes</taxon>
    </lineage>
</organism>
<evidence type="ECO:0000313" key="1">
    <source>
        <dbReference type="EMBL" id="KKN79163.1"/>
    </source>
</evidence>